<dbReference type="InterPro" id="IPR006385">
    <property type="entry name" value="HAD_hydro_SerB1"/>
</dbReference>
<dbReference type="Proteomes" id="UP000198431">
    <property type="component" value="Unassembled WGS sequence"/>
</dbReference>
<reference evidence="6 7" key="2">
    <citation type="submission" date="2016-11" db="EMBL/GenBank/DDBJ databases">
        <authorList>
            <person name="Varghese N."/>
            <person name="Submissions S."/>
        </authorList>
    </citation>
    <scope>NUCLEOTIDE SEQUENCE [LARGE SCALE GENOMIC DNA]</scope>
    <source>
        <strain evidence="6 7">DSM 6368</strain>
    </source>
</reference>
<accession>A0AB36P6R6</accession>
<dbReference type="AlphaFoldDB" id="A0AB36P6R6"/>
<keyword evidence="4" id="KW-1133">Transmembrane helix</keyword>
<organism evidence="5 8">
    <name type="scientific">Flavobacterium pectinovorum</name>
    <dbReference type="NCBI Taxonomy" id="29533"/>
    <lineage>
        <taxon>Bacteria</taxon>
        <taxon>Pseudomonadati</taxon>
        <taxon>Bacteroidota</taxon>
        <taxon>Flavobacteriia</taxon>
        <taxon>Flavobacteriales</taxon>
        <taxon>Flavobacteriaceae</taxon>
        <taxon>Flavobacterium</taxon>
    </lineage>
</organism>
<dbReference type="EMBL" id="MUHB01000003">
    <property type="protein sequence ID" value="OXB07593.1"/>
    <property type="molecule type" value="Genomic_DNA"/>
</dbReference>
<name>A0AB36P6R6_9FLAO</name>
<dbReference type="PANTHER" id="PTHR43344:SF13">
    <property type="entry name" value="PHOSPHATASE RV3661-RELATED"/>
    <property type="match status" value="1"/>
</dbReference>
<dbReference type="RefSeq" id="WP_073395860.1">
    <property type="nucleotide sequence ID" value="NZ_FRBX01000004.1"/>
</dbReference>
<evidence type="ECO:0000313" key="6">
    <source>
        <dbReference type="EMBL" id="SHM73355.1"/>
    </source>
</evidence>
<keyword evidence="4" id="KW-0812">Transmembrane</keyword>
<dbReference type="GO" id="GO:0046872">
    <property type="term" value="F:metal ion binding"/>
    <property type="evidence" value="ECO:0007669"/>
    <property type="project" value="UniProtKB-KW"/>
</dbReference>
<dbReference type="NCBIfam" id="TIGR01490">
    <property type="entry name" value="HAD-SF-IB-hyp1"/>
    <property type="match status" value="1"/>
</dbReference>
<evidence type="ECO:0000313" key="8">
    <source>
        <dbReference type="Proteomes" id="UP000198431"/>
    </source>
</evidence>
<gene>
    <name evidence="5" type="ORF">B0A72_01640</name>
    <name evidence="6" type="ORF">SAMN05444387_3032</name>
</gene>
<evidence type="ECO:0000313" key="7">
    <source>
        <dbReference type="Proteomes" id="UP000184216"/>
    </source>
</evidence>
<evidence type="ECO:0000256" key="3">
    <source>
        <dbReference type="ARBA" id="ARBA00022842"/>
    </source>
</evidence>
<evidence type="ECO:0000256" key="1">
    <source>
        <dbReference type="ARBA" id="ARBA00022723"/>
    </source>
</evidence>
<feature type="transmembrane region" description="Helical" evidence="4">
    <location>
        <begin position="33"/>
        <end position="52"/>
    </location>
</feature>
<dbReference type="Gene3D" id="1.20.1440.100">
    <property type="entry name" value="SG protein - dephosphorylation function"/>
    <property type="match status" value="1"/>
</dbReference>
<reference evidence="5 8" key="1">
    <citation type="submission" date="2016-11" db="EMBL/GenBank/DDBJ databases">
        <title>Whole genomes of Flavobacteriaceae.</title>
        <authorList>
            <person name="Stine C."/>
            <person name="Li C."/>
            <person name="Tadesse D."/>
        </authorList>
    </citation>
    <scope>NUCLEOTIDE SEQUENCE [LARGE SCALE GENOMIC DNA]</scope>
    <source>
        <strain evidence="5 8">ATCC 19366</strain>
    </source>
</reference>
<protein>
    <submittedName>
        <fullName evidence="6">HAD-superfamily subfamily IB hydrolase, TIGR01490</fullName>
    </submittedName>
</protein>
<dbReference type="PANTHER" id="PTHR43344">
    <property type="entry name" value="PHOSPHOSERINE PHOSPHATASE"/>
    <property type="match status" value="1"/>
</dbReference>
<keyword evidence="2 6" id="KW-0378">Hydrolase</keyword>
<evidence type="ECO:0000313" key="5">
    <source>
        <dbReference type="EMBL" id="OXB07593.1"/>
    </source>
</evidence>
<dbReference type="Gene3D" id="3.40.50.1000">
    <property type="entry name" value="HAD superfamily/HAD-like"/>
    <property type="match status" value="1"/>
</dbReference>
<comment type="caution">
    <text evidence="5">The sequence shown here is derived from an EMBL/GenBank/DDBJ whole genome shotgun (WGS) entry which is preliminary data.</text>
</comment>
<dbReference type="Pfam" id="PF12710">
    <property type="entry name" value="HAD"/>
    <property type="match status" value="1"/>
</dbReference>
<dbReference type="EMBL" id="FRBX01000004">
    <property type="protein sequence ID" value="SHM73355.1"/>
    <property type="molecule type" value="Genomic_DNA"/>
</dbReference>
<dbReference type="SUPFAM" id="SSF56784">
    <property type="entry name" value="HAD-like"/>
    <property type="match status" value="1"/>
</dbReference>
<dbReference type="Proteomes" id="UP000184216">
    <property type="component" value="Unassembled WGS sequence"/>
</dbReference>
<proteinExistence type="predicted"/>
<evidence type="ECO:0000256" key="2">
    <source>
        <dbReference type="ARBA" id="ARBA00022801"/>
    </source>
</evidence>
<keyword evidence="7" id="KW-1185">Reference proteome</keyword>
<keyword evidence="1" id="KW-0479">Metal-binding</keyword>
<dbReference type="GO" id="GO:0016787">
    <property type="term" value="F:hydrolase activity"/>
    <property type="evidence" value="ECO:0007669"/>
    <property type="project" value="UniProtKB-KW"/>
</dbReference>
<dbReference type="InterPro" id="IPR036412">
    <property type="entry name" value="HAD-like_sf"/>
</dbReference>
<keyword evidence="3" id="KW-0460">Magnesium</keyword>
<dbReference type="InterPro" id="IPR023214">
    <property type="entry name" value="HAD_sf"/>
</dbReference>
<dbReference type="InterPro" id="IPR050582">
    <property type="entry name" value="HAD-like_SerB"/>
</dbReference>
<dbReference type="NCBIfam" id="TIGR01488">
    <property type="entry name" value="HAD-SF-IB"/>
    <property type="match status" value="1"/>
</dbReference>
<sequence>MKKTIAAFDFDGTIIKNDSLWSFLKFSIKTPNLILGLTVLSPILILYKLNLFSNWKAKQMLFSYFYKGMPLREFDDYCSQFMFCITKNVNSDALSKILSHRKNGDEVLIISASIENWIKPWADSHDLNTILATKIEIDNSGYITGRFLTPNCYGKEKVLRFLSLYPNRNDYILYGYGDSKGDKELLGLSDYSFYRKFN</sequence>
<keyword evidence="4" id="KW-0472">Membrane</keyword>
<evidence type="ECO:0000256" key="4">
    <source>
        <dbReference type="SAM" id="Phobius"/>
    </source>
</evidence>